<keyword evidence="2" id="KW-1133">Transmembrane helix</keyword>
<dbReference type="AlphaFoldDB" id="A0A0L0GBY4"/>
<feature type="compositionally biased region" description="Polar residues" evidence="1">
    <location>
        <begin position="95"/>
        <end position="107"/>
    </location>
</feature>
<protein>
    <submittedName>
        <fullName evidence="3">Uncharacterized protein</fullName>
    </submittedName>
</protein>
<reference evidence="3 4" key="1">
    <citation type="submission" date="2011-02" db="EMBL/GenBank/DDBJ databases">
        <title>The Genome Sequence of Sphaeroforma arctica JP610.</title>
        <authorList>
            <consortium name="The Broad Institute Genome Sequencing Platform"/>
            <person name="Russ C."/>
            <person name="Cuomo C."/>
            <person name="Young S.K."/>
            <person name="Zeng Q."/>
            <person name="Gargeya S."/>
            <person name="Alvarado L."/>
            <person name="Berlin A."/>
            <person name="Chapman S.B."/>
            <person name="Chen Z."/>
            <person name="Freedman E."/>
            <person name="Gellesch M."/>
            <person name="Goldberg J."/>
            <person name="Griggs A."/>
            <person name="Gujja S."/>
            <person name="Heilman E."/>
            <person name="Heiman D."/>
            <person name="Howarth C."/>
            <person name="Mehta T."/>
            <person name="Neiman D."/>
            <person name="Pearson M."/>
            <person name="Roberts A."/>
            <person name="Saif S."/>
            <person name="Shea T."/>
            <person name="Shenoy N."/>
            <person name="Sisk P."/>
            <person name="Stolte C."/>
            <person name="Sykes S."/>
            <person name="White J."/>
            <person name="Yandava C."/>
            <person name="Burger G."/>
            <person name="Gray M.W."/>
            <person name="Holland P.W.H."/>
            <person name="King N."/>
            <person name="Lang F.B.F."/>
            <person name="Roger A.J."/>
            <person name="Ruiz-Trillo I."/>
            <person name="Haas B."/>
            <person name="Nusbaum C."/>
            <person name="Birren B."/>
        </authorList>
    </citation>
    <scope>NUCLEOTIDE SEQUENCE [LARGE SCALE GENOMIC DNA]</scope>
    <source>
        <strain evidence="3 4">JP610</strain>
    </source>
</reference>
<keyword evidence="2" id="KW-0812">Transmembrane</keyword>
<evidence type="ECO:0000313" key="4">
    <source>
        <dbReference type="Proteomes" id="UP000054560"/>
    </source>
</evidence>
<dbReference type="RefSeq" id="XP_014160321.1">
    <property type="nucleotide sequence ID" value="XM_014304846.1"/>
</dbReference>
<evidence type="ECO:0000313" key="3">
    <source>
        <dbReference type="EMBL" id="KNC86419.1"/>
    </source>
</evidence>
<dbReference type="EMBL" id="KQ241652">
    <property type="protein sequence ID" value="KNC86419.1"/>
    <property type="molecule type" value="Genomic_DNA"/>
</dbReference>
<keyword evidence="4" id="KW-1185">Reference proteome</keyword>
<keyword evidence="2" id="KW-0472">Membrane</keyword>
<organism evidence="3 4">
    <name type="scientific">Sphaeroforma arctica JP610</name>
    <dbReference type="NCBI Taxonomy" id="667725"/>
    <lineage>
        <taxon>Eukaryota</taxon>
        <taxon>Ichthyosporea</taxon>
        <taxon>Ichthyophonida</taxon>
        <taxon>Sphaeroforma</taxon>
    </lineage>
</organism>
<gene>
    <name evidence="3" type="ORF">SARC_01425</name>
</gene>
<sequence>MQPIWFVLIIEYERMWLIAITMCELLLTLSILALLNVQPQDKLHPKNTQNITFQKALKSVKDASQDQFAEMVTADRIEIIIARNDAEPDKKLQSSDRLSPANISMRSPLSGEHAEGYVSRTYNGSLGNALNENIISL</sequence>
<dbReference type="GeneID" id="25901929"/>
<feature type="region of interest" description="Disordered" evidence="1">
    <location>
        <begin position="88"/>
        <end position="107"/>
    </location>
</feature>
<name>A0A0L0GBY4_9EUKA</name>
<proteinExistence type="predicted"/>
<accession>A0A0L0GBY4</accession>
<evidence type="ECO:0000256" key="1">
    <source>
        <dbReference type="SAM" id="MobiDB-lite"/>
    </source>
</evidence>
<evidence type="ECO:0000256" key="2">
    <source>
        <dbReference type="SAM" id="Phobius"/>
    </source>
</evidence>
<dbReference type="Proteomes" id="UP000054560">
    <property type="component" value="Unassembled WGS sequence"/>
</dbReference>
<feature type="transmembrane region" description="Helical" evidence="2">
    <location>
        <begin position="15"/>
        <end position="37"/>
    </location>
</feature>